<reference evidence="2" key="1">
    <citation type="submission" date="2015-01" db="EMBL/GenBank/DDBJ databases">
        <authorList>
            <person name="Paterson Steve"/>
        </authorList>
    </citation>
    <scope>NUCLEOTIDE SEQUENCE [LARGE SCALE GENOMIC DNA]</scope>
    <source>
        <strain evidence="2">OBR1</strain>
    </source>
</reference>
<protein>
    <submittedName>
        <fullName evidence="1">Uncharacterized protein</fullName>
    </submittedName>
</protein>
<dbReference type="STRING" id="1109412.BN1221_01575"/>
<dbReference type="AlphaFoldDB" id="A0A0G4JT94"/>
<dbReference type="KEGG" id="bgj:AWC36_18600"/>
<sequence length="62" mass="7185">MKRKIIRLIFGSIISVFILCIANQFDFFYLNQDISIAIIVIASMIATDLILSMMDFFYKKEG</sequence>
<accession>A0A0G4JT94</accession>
<dbReference type="Proteomes" id="UP000044377">
    <property type="component" value="Unassembled WGS sequence"/>
</dbReference>
<organism evidence="1 2">
    <name type="scientific">Brenneria goodwinii</name>
    <dbReference type="NCBI Taxonomy" id="1109412"/>
    <lineage>
        <taxon>Bacteria</taxon>
        <taxon>Pseudomonadati</taxon>
        <taxon>Pseudomonadota</taxon>
        <taxon>Gammaproteobacteria</taxon>
        <taxon>Enterobacterales</taxon>
        <taxon>Pectobacteriaceae</taxon>
        <taxon>Brenneria</taxon>
    </lineage>
</organism>
<dbReference type="RefSeq" id="WP_048636843.1">
    <property type="nucleotide sequence ID" value="NZ_CGIG01000001.1"/>
</dbReference>
<proteinExistence type="predicted"/>
<evidence type="ECO:0000313" key="1">
    <source>
        <dbReference type="EMBL" id="CPR15548.1"/>
    </source>
</evidence>
<keyword evidence="2" id="KW-1185">Reference proteome</keyword>
<dbReference type="GeneID" id="70908829"/>
<evidence type="ECO:0000313" key="2">
    <source>
        <dbReference type="Proteomes" id="UP000044377"/>
    </source>
</evidence>
<gene>
    <name evidence="1" type="ORF">BN1221_01575</name>
</gene>
<name>A0A0G4JT94_9GAMM</name>
<dbReference type="EMBL" id="CGIG01000001">
    <property type="protein sequence ID" value="CPR15548.1"/>
    <property type="molecule type" value="Genomic_DNA"/>
</dbReference>